<dbReference type="VEuPathDB" id="FungiDB:VP01_3518g1"/>
<evidence type="ECO:0000313" key="2">
    <source>
        <dbReference type="Proteomes" id="UP000037035"/>
    </source>
</evidence>
<dbReference type="AlphaFoldDB" id="A0A0L6UVQ0"/>
<dbReference type="PANTHER" id="PTHR47501">
    <property type="entry name" value="TRANSPOSASE-RELATED"/>
    <property type="match status" value="1"/>
</dbReference>
<reference evidence="1 2" key="1">
    <citation type="submission" date="2015-08" db="EMBL/GenBank/DDBJ databases">
        <title>Next Generation Sequencing and Analysis of the Genome of Puccinia sorghi L Schw, the Causal Agent of Maize Common Rust.</title>
        <authorList>
            <person name="Rochi L."/>
            <person name="Burguener G."/>
            <person name="Darino M."/>
            <person name="Turjanski A."/>
            <person name="Kreff E."/>
            <person name="Dieguez M.J."/>
            <person name="Sacco F."/>
        </authorList>
    </citation>
    <scope>NUCLEOTIDE SEQUENCE [LARGE SCALE GENOMIC DNA]</scope>
    <source>
        <strain evidence="1 2">RO10H11247</strain>
    </source>
</reference>
<protein>
    <submittedName>
        <fullName evidence="1">Uncharacterized protein</fullName>
    </submittedName>
</protein>
<evidence type="ECO:0000313" key="1">
    <source>
        <dbReference type="EMBL" id="KNZ52569.1"/>
    </source>
</evidence>
<gene>
    <name evidence="1" type="ORF">VP01_3518g1</name>
</gene>
<name>A0A0L6UVQ0_9BASI</name>
<sequence>MDPSELFKRKWAATSGHVIYLDLQEAILNCIKVGKSLHFQNKLTLIHDVWTLKGNRCGFIGASVSFIDNDWNYVVQHHKVPL</sequence>
<dbReference type="Proteomes" id="UP000037035">
    <property type="component" value="Unassembled WGS sequence"/>
</dbReference>
<dbReference type="OrthoDB" id="2504535at2759"/>
<proteinExistence type="predicted"/>
<organism evidence="1 2">
    <name type="scientific">Puccinia sorghi</name>
    <dbReference type="NCBI Taxonomy" id="27349"/>
    <lineage>
        <taxon>Eukaryota</taxon>
        <taxon>Fungi</taxon>
        <taxon>Dikarya</taxon>
        <taxon>Basidiomycota</taxon>
        <taxon>Pucciniomycotina</taxon>
        <taxon>Pucciniomycetes</taxon>
        <taxon>Pucciniales</taxon>
        <taxon>Pucciniaceae</taxon>
        <taxon>Puccinia</taxon>
    </lineage>
</organism>
<keyword evidence="2" id="KW-1185">Reference proteome</keyword>
<dbReference type="PANTHER" id="PTHR47501:SF5">
    <property type="entry name" value="HAT C-TERMINAL DIMERISATION DOMAIN-CONTAINING PROTEIN"/>
    <property type="match status" value="1"/>
</dbReference>
<accession>A0A0L6UVQ0</accession>
<dbReference type="EMBL" id="LAVV01008522">
    <property type="protein sequence ID" value="KNZ52569.1"/>
    <property type="molecule type" value="Genomic_DNA"/>
</dbReference>
<comment type="caution">
    <text evidence="1">The sequence shown here is derived from an EMBL/GenBank/DDBJ whole genome shotgun (WGS) entry which is preliminary data.</text>
</comment>